<name>A0AB39YMF8_9MICC</name>
<protein>
    <submittedName>
        <fullName evidence="2">Nuclear transport factor 2 family protein</fullName>
    </submittedName>
</protein>
<reference evidence="2" key="1">
    <citation type="submission" date="2024-07" db="EMBL/GenBank/DDBJ databases">
        <authorList>
            <person name="Li J."/>
            <person name="Wei H."/>
            <person name="Ma J."/>
        </authorList>
    </citation>
    <scope>NUCLEOTIDE SEQUENCE</scope>
    <source>
        <strain evidence="2">AMU7</strain>
    </source>
</reference>
<dbReference type="SUPFAM" id="SSF54427">
    <property type="entry name" value="NTF2-like"/>
    <property type="match status" value="1"/>
</dbReference>
<dbReference type="AlphaFoldDB" id="A0AB39YMF8"/>
<proteinExistence type="predicted"/>
<dbReference type="InterPro" id="IPR032710">
    <property type="entry name" value="NTF2-like_dom_sf"/>
</dbReference>
<dbReference type="InterPro" id="IPR037401">
    <property type="entry name" value="SnoaL-like"/>
</dbReference>
<organism evidence="2">
    <name type="scientific">Paenarthrobacter sp. AMU7</name>
    <dbReference type="NCBI Taxonomy" id="3162492"/>
    <lineage>
        <taxon>Bacteria</taxon>
        <taxon>Bacillati</taxon>
        <taxon>Actinomycetota</taxon>
        <taxon>Actinomycetes</taxon>
        <taxon>Micrococcales</taxon>
        <taxon>Micrococcaceae</taxon>
        <taxon>Paenarthrobacter</taxon>
    </lineage>
</organism>
<dbReference type="EMBL" id="CP165735">
    <property type="protein sequence ID" value="XDV71026.1"/>
    <property type="molecule type" value="Genomic_DNA"/>
</dbReference>
<evidence type="ECO:0000259" key="1">
    <source>
        <dbReference type="Pfam" id="PF12680"/>
    </source>
</evidence>
<dbReference type="Gene3D" id="3.10.450.50">
    <property type="match status" value="1"/>
</dbReference>
<feature type="domain" description="SnoaL-like" evidence="1">
    <location>
        <begin position="16"/>
        <end position="116"/>
    </location>
</feature>
<dbReference type="Pfam" id="PF12680">
    <property type="entry name" value="SnoaL_2"/>
    <property type="match status" value="1"/>
</dbReference>
<dbReference type="RefSeq" id="WP_207595185.1">
    <property type="nucleotide sequence ID" value="NZ_CP165735.1"/>
</dbReference>
<sequence>MTLTDAGEAGPLAVINRLLEATNKHDLEGLAACFAPGYVNETPAHPTRGFTGRDTIRSNWEQLFTGVPDIKAHLLSHSVNGSSIWTELHLKGAWRDGTPHEMTGVIIFGVDEGIISSARFYLEPVEKTAALDDTADRVTHRVTHGRPAAEPAQ</sequence>
<evidence type="ECO:0000313" key="2">
    <source>
        <dbReference type="EMBL" id="XDV71026.1"/>
    </source>
</evidence>
<accession>A0AB39YMF8</accession>
<gene>
    <name evidence="2" type="ORF">ABQM86_19010</name>
</gene>